<dbReference type="Proteomes" id="UP001177003">
    <property type="component" value="Chromosome 4"/>
</dbReference>
<dbReference type="EMBL" id="OX465080">
    <property type="protein sequence ID" value="CAI9282432.1"/>
    <property type="molecule type" value="Genomic_DNA"/>
</dbReference>
<evidence type="ECO:0000313" key="1">
    <source>
        <dbReference type="EMBL" id="CAI9282432.1"/>
    </source>
</evidence>
<protein>
    <submittedName>
        <fullName evidence="1">Uncharacterized protein</fullName>
    </submittedName>
</protein>
<proteinExistence type="predicted"/>
<evidence type="ECO:0000313" key="2">
    <source>
        <dbReference type="Proteomes" id="UP001177003"/>
    </source>
</evidence>
<dbReference type="AlphaFoldDB" id="A0AA36E526"/>
<sequence length="386" mass="42952">MATDAGTDSEGFGGTFKALHFDNFEEHFPDHMLMTMKQFKIMNSKLNSILQSQADVGSDGVTSLEVDSLMKLMEGQVISKAYGLIRDSESRVLEKVDEHDISTENRINSQRADFVRELKDLKMVTKEHHVLFVQEVRKDYASANQKIDIICDAVTRCVKLYEQMNVTLTTLSAKEEQNFGELVGLLKELKDLSSNLLPTISDAPPTFTGVQGGEKIEQTKAGEQVKTCEGMKTTIEDAKVVGMVYPSKVVAKATVVSAGPVTSTMITTVPIPKPISKGVIIGKQTSVSSSEKVDLSNIKDKGKGIVIEKSNEEKKAEVAAEVERMRQFEKIPKESYVVINTDFWQHDFPINEMMFVMPRFKAETKSLETEEGKKMKIQFHAVLGKA</sequence>
<name>A0AA36E526_LACSI</name>
<accession>A0AA36E526</accession>
<gene>
    <name evidence="1" type="ORF">LSALG_LOCUS22071</name>
</gene>
<reference evidence="1" key="1">
    <citation type="submission" date="2023-04" db="EMBL/GenBank/DDBJ databases">
        <authorList>
            <person name="Vijverberg K."/>
            <person name="Xiong W."/>
            <person name="Schranz E."/>
        </authorList>
    </citation>
    <scope>NUCLEOTIDE SEQUENCE</scope>
</reference>
<keyword evidence="2" id="KW-1185">Reference proteome</keyword>
<organism evidence="1 2">
    <name type="scientific">Lactuca saligna</name>
    <name type="common">Willowleaf lettuce</name>
    <dbReference type="NCBI Taxonomy" id="75948"/>
    <lineage>
        <taxon>Eukaryota</taxon>
        <taxon>Viridiplantae</taxon>
        <taxon>Streptophyta</taxon>
        <taxon>Embryophyta</taxon>
        <taxon>Tracheophyta</taxon>
        <taxon>Spermatophyta</taxon>
        <taxon>Magnoliopsida</taxon>
        <taxon>eudicotyledons</taxon>
        <taxon>Gunneridae</taxon>
        <taxon>Pentapetalae</taxon>
        <taxon>asterids</taxon>
        <taxon>campanulids</taxon>
        <taxon>Asterales</taxon>
        <taxon>Asteraceae</taxon>
        <taxon>Cichorioideae</taxon>
        <taxon>Cichorieae</taxon>
        <taxon>Lactucinae</taxon>
        <taxon>Lactuca</taxon>
    </lineage>
</organism>